<evidence type="ECO:0000313" key="6">
    <source>
        <dbReference type="EMBL" id="MBG6141222.1"/>
    </source>
</evidence>
<dbReference type="EMBL" id="JADOUF010000001">
    <property type="protein sequence ID" value="MBG6141222.1"/>
    <property type="molecule type" value="Genomic_DNA"/>
</dbReference>
<gene>
    <name evidence="6" type="ORF">IW245_007416</name>
</gene>
<dbReference type="AlphaFoldDB" id="A0A8J7KTX5"/>
<keyword evidence="7" id="KW-1185">Reference proteome</keyword>
<dbReference type="SUPFAM" id="SSF53850">
    <property type="entry name" value="Periplasmic binding protein-like II"/>
    <property type="match status" value="1"/>
</dbReference>
<keyword evidence="4" id="KW-0804">Transcription</keyword>
<dbReference type="CDD" id="cd08423">
    <property type="entry name" value="PBP2_LTTR_like_6"/>
    <property type="match status" value="1"/>
</dbReference>
<protein>
    <submittedName>
        <fullName evidence="6">DNA-binding transcriptional LysR family regulator</fullName>
    </submittedName>
</protein>
<keyword evidence="2" id="KW-0805">Transcription regulation</keyword>
<dbReference type="Gene3D" id="1.10.10.10">
    <property type="entry name" value="Winged helix-like DNA-binding domain superfamily/Winged helix DNA-binding domain"/>
    <property type="match status" value="1"/>
</dbReference>
<evidence type="ECO:0000256" key="3">
    <source>
        <dbReference type="ARBA" id="ARBA00023125"/>
    </source>
</evidence>
<keyword evidence="3 6" id="KW-0238">DNA-binding</keyword>
<dbReference type="SUPFAM" id="SSF46785">
    <property type="entry name" value="Winged helix' DNA-binding domain"/>
    <property type="match status" value="1"/>
</dbReference>
<dbReference type="InterPro" id="IPR005119">
    <property type="entry name" value="LysR_subst-bd"/>
</dbReference>
<dbReference type="GO" id="GO:0003677">
    <property type="term" value="F:DNA binding"/>
    <property type="evidence" value="ECO:0007669"/>
    <property type="project" value="UniProtKB-KW"/>
</dbReference>
<evidence type="ECO:0000256" key="1">
    <source>
        <dbReference type="ARBA" id="ARBA00009437"/>
    </source>
</evidence>
<dbReference type="GO" id="GO:0003700">
    <property type="term" value="F:DNA-binding transcription factor activity"/>
    <property type="evidence" value="ECO:0007669"/>
    <property type="project" value="InterPro"/>
</dbReference>
<name>A0A8J7KTX5_9ACTN</name>
<evidence type="ECO:0000313" key="7">
    <source>
        <dbReference type="Proteomes" id="UP000622552"/>
    </source>
</evidence>
<reference evidence="6" key="1">
    <citation type="submission" date="2020-11" db="EMBL/GenBank/DDBJ databases">
        <title>Sequencing the genomes of 1000 actinobacteria strains.</title>
        <authorList>
            <person name="Klenk H.-P."/>
        </authorList>
    </citation>
    <scope>NUCLEOTIDE SEQUENCE</scope>
    <source>
        <strain evidence="6">DSM 45356</strain>
    </source>
</reference>
<dbReference type="InterPro" id="IPR000847">
    <property type="entry name" value="LysR_HTH_N"/>
</dbReference>
<dbReference type="PANTHER" id="PTHR30346:SF29">
    <property type="entry name" value="LYSR SUBSTRATE-BINDING"/>
    <property type="match status" value="1"/>
</dbReference>
<dbReference type="GO" id="GO:0032993">
    <property type="term" value="C:protein-DNA complex"/>
    <property type="evidence" value="ECO:0007669"/>
    <property type="project" value="TreeGrafter"/>
</dbReference>
<dbReference type="Proteomes" id="UP000622552">
    <property type="component" value="Unassembled WGS sequence"/>
</dbReference>
<organism evidence="6 7">
    <name type="scientific">Longispora fulva</name>
    <dbReference type="NCBI Taxonomy" id="619741"/>
    <lineage>
        <taxon>Bacteria</taxon>
        <taxon>Bacillati</taxon>
        <taxon>Actinomycetota</taxon>
        <taxon>Actinomycetes</taxon>
        <taxon>Micromonosporales</taxon>
        <taxon>Micromonosporaceae</taxon>
        <taxon>Longispora</taxon>
    </lineage>
</organism>
<dbReference type="Gene3D" id="3.40.190.10">
    <property type="entry name" value="Periplasmic binding protein-like II"/>
    <property type="match status" value="2"/>
</dbReference>
<dbReference type="InterPro" id="IPR036388">
    <property type="entry name" value="WH-like_DNA-bd_sf"/>
</dbReference>
<comment type="similarity">
    <text evidence="1">Belongs to the LysR transcriptional regulatory family.</text>
</comment>
<sequence length="293" mass="31280">MIELARLRALHAVSLYGTVFAAADALHCTPSAVSQHLGKLEREIRAPLVEKDGRRLRLTELGRVLADHAGRVLAAVEEAEAAVAAHRTTVEGRVTVASIATACRGLLPHALQTLADGYPDLTVAVREGNPNIGLDLVQRGLADLAVADDWPEAALDLPPGMSHLELGFDVADLLAPAGRFTGPVALADLFGERWISATPGAICHTWLLRVLPGVRPDFLVDEFATQFTLIERGFGVALVPRLARTGVPAGVDILEVTPPPTRRMIVVWRTAAGDRPAIRATLEALRTAWAARG</sequence>
<dbReference type="RefSeq" id="WP_197007672.1">
    <property type="nucleotide sequence ID" value="NZ_BONS01000030.1"/>
</dbReference>
<dbReference type="Pfam" id="PF00126">
    <property type="entry name" value="HTH_1"/>
    <property type="match status" value="1"/>
</dbReference>
<feature type="domain" description="HTH lysR-type" evidence="5">
    <location>
        <begin position="2"/>
        <end position="59"/>
    </location>
</feature>
<dbReference type="PANTHER" id="PTHR30346">
    <property type="entry name" value="TRANSCRIPTIONAL DUAL REGULATOR HCAR-RELATED"/>
    <property type="match status" value="1"/>
</dbReference>
<evidence type="ECO:0000256" key="4">
    <source>
        <dbReference type="ARBA" id="ARBA00023163"/>
    </source>
</evidence>
<evidence type="ECO:0000256" key="2">
    <source>
        <dbReference type="ARBA" id="ARBA00023015"/>
    </source>
</evidence>
<proteinExistence type="inferred from homology"/>
<dbReference type="PROSITE" id="PS50931">
    <property type="entry name" value="HTH_LYSR"/>
    <property type="match status" value="1"/>
</dbReference>
<accession>A0A8J7KTX5</accession>
<dbReference type="Pfam" id="PF03466">
    <property type="entry name" value="LysR_substrate"/>
    <property type="match status" value="1"/>
</dbReference>
<comment type="caution">
    <text evidence="6">The sequence shown here is derived from an EMBL/GenBank/DDBJ whole genome shotgun (WGS) entry which is preliminary data.</text>
</comment>
<evidence type="ECO:0000259" key="5">
    <source>
        <dbReference type="PROSITE" id="PS50931"/>
    </source>
</evidence>
<dbReference type="InterPro" id="IPR036390">
    <property type="entry name" value="WH_DNA-bd_sf"/>
</dbReference>